<keyword evidence="3" id="KW-0255">Endonuclease</keyword>
<accession>A0ABV7JNG0</accession>
<evidence type="ECO:0000259" key="2">
    <source>
        <dbReference type="Pfam" id="PF03372"/>
    </source>
</evidence>
<evidence type="ECO:0000256" key="1">
    <source>
        <dbReference type="SAM" id="SignalP"/>
    </source>
</evidence>
<dbReference type="InterPro" id="IPR036691">
    <property type="entry name" value="Endo/exonu/phosph_ase_sf"/>
</dbReference>
<keyword evidence="4" id="KW-1185">Reference proteome</keyword>
<dbReference type="PROSITE" id="PS51257">
    <property type="entry name" value="PROKAR_LIPOPROTEIN"/>
    <property type="match status" value="1"/>
</dbReference>
<evidence type="ECO:0000313" key="3">
    <source>
        <dbReference type="EMBL" id="MFC3199623.1"/>
    </source>
</evidence>
<dbReference type="Proteomes" id="UP001595526">
    <property type="component" value="Unassembled WGS sequence"/>
</dbReference>
<feature type="signal peptide" evidence="1">
    <location>
        <begin position="1"/>
        <end position="21"/>
    </location>
</feature>
<feature type="domain" description="Endonuclease/exonuclease/phosphatase" evidence="2">
    <location>
        <begin position="53"/>
        <end position="295"/>
    </location>
</feature>
<comment type="caution">
    <text evidence="3">The sequence shown here is derived from an EMBL/GenBank/DDBJ whole genome shotgun (WGS) entry which is preliminary data.</text>
</comment>
<dbReference type="InterPro" id="IPR005135">
    <property type="entry name" value="Endo/exonuclease/phosphatase"/>
</dbReference>
<proteinExistence type="predicted"/>
<keyword evidence="3" id="KW-0540">Nuclease</keyword>
<dbReference type="PANTHER" id="PTHR42834:SF1">
    <property type="entry name" value="ENDONUCLEASE_EXONUCLEASE_PHOSPHATASE FAMILY PROTEIN (AFU_ORTHOLOGUE AFUA_3G09210)"/>
    <property type="match status" value="1"/>
</dbReference>
<feature type="chain" id="PRO_5046516321" evidence="1">
    <location>
        <begin position="22"/>
        <end position="330"/>
    </location>
</feature>
<keyword evidence="1" id="KW-0732">Signal</keyword>
<dbReference type="GO" id="GO:0004519">
    <property type="term" value="F:endonuclease activity"/>
    <property type="evidence" value="ECO:0007669"/>
    <property type="project" value="UniProtKB-KW"/>
</dbReference>
<sequence>MKKLTYIVLFGLLMGSCAQKARIPARSTGQVNTGSIVKPIDYTYPADSSFKVISWNVEHFVDLHNDPYINNRREDNPPENMQRRISLLLKALRMADADIVVLQEFESAKFLKQLAQDSLADMGYIYFADAPSHNWYMNVVAMSRFPMGLMTTYGLATTSLPGFVNEQGKAETQNHINTRMWSVDVFPSESYSFLLTGVHLKAGRSDRDVAMRKGQIALLTETFNRYLSLNPQTNMLMAGDYNATPDSEEIAMLTKDPALKNHFVDIIDPEVLSHPSNAPTRRLDYILVNENMNKEILDGGAKVMQFFPPETMRLISDHLPIVARFLKEDK</sequence>
<dbReference type="SUPFAM" id="SSF56219">
    <property type="entry name" value="DNase I-like"/>
    <property type="match status" value="1"/>
</dbReference>
<organism evidence="3 4">
    <name type="scientific">Parapedobacter deserti</name>
    <dbReference type="NCBI Taxonomy" id="1912957"/>
    <lineage>
        <taxon>Bacteria</taxon>
        <taxon>Pseudomonadati</taxon>
        <taxon>Bacteroidota</taxon>
        <taxon>Sphingobacteriia</taxon>
        <taxon>Sphingobacteriales</taxon>
        <taxon>Sphingobacteriaceae</taxon>
        <taxon>Parapedobacter</taxon>
    </lineage>
</organism>
<reference evidence="4" key="1">
    <citation type="journal article" date="2019" name="Int. J. Syst. Evol. Microbiol.">
        <title>The Global Catalogue of Microorganisms (GCM) 10K type strain sequencing project: providing services to taxonomists for standard genome sequencing and annotation.</title>
        <authorList>
            <consortium name="The Broad Institute Genomics Platform"/>
            <consortium name="The Broad Institute Genome Sequencing Center for Infectious Disease"/>
            <person name="Wu L."/>
            <person name="Ma J."/>
        </authorList>
    </citation>
    <scope>NUCLEOTIDE SEQUENCE [LARGE SCALE GENOMIC DNA]</scope>
    <source>
        <strain evidence="4">KCTC 52416</strain>
    </source>
</reference>
<name>A0ABV7JNG0_9SPHI</name>
<gene>
    <name evidence="3" type="ORF">ACFOET_18545</name>
</gene>
<keyword evidence="3" id="KW-0378">Hydrolase</keyword>
<dbReference type="RefSeq" id="WP_379025424.1">
    <property type="nucleotide sequence ID" value="NZ_JBHRTA010000058.1"/>
</dbReference>
<dbReference type="EMBL" id="JBHRTA010000058">
    <property type="protein sequence ID" value="MFC3199623.1"/>
    <property type="molecule type" value="Genomic_DNA"/>
</dbReference>
<dbReference type="Pfam" id="PF03372">
    <property type="entry name" value="Exo_endo_phos"/>
    <property type="match status" value="1"/>
</dbReference>
<protein>
    <submittedName>
        <fullName evidence="3">Endonuclease/exonuclease/phosphatase family protein</fullName>
    </submittedName>
</protein>
<dbReference type="PANTHER" id="PTHR42834">
    <property type="entry name" value="ENDONUCLEASE/EXONUCLEASE/PHOSPHATASE FAMILY PROTEIN (AFU_ORTHOLOGUE AFUA_3G09210)"/>
    <property type="match status" value="1"/>
</dbReference>
<dbReference type="Gene3D" id="3.60.10.10">
    <property type="entry name" value="Endonuclease/exonuclease/phosphatase"/>
    <property type="match status" value="1"/>
</dbReference>
<evidence type="ECO:0000313" key="4">
    <source>
        <dbReference type="Proteomes" id="UP001595526"/>
    </source>
</evidence>